<evidence type="ECO:0000259" key="1">
    <source>
        <dbReference type="PROSITE" id="PS50234"/>
    </source>
</evidence>
<dbReference type="PROSITE" id="PS50234">
    <property type="entry name" value="VWFA"/>
    <property type="match status" value="1"/>
</dbReference>
<keyword evidence="3" id="KW-1185">Reference proteome</keyword>
<reference evidence="2 3" key="1">
    <citation type="journal article" date="2024" name="J Genomics">
        <title>Draft genome sequencing and assembly of Favolaschia claudopus CIRM-BRFM 2984 isolated from oak limbs.</title>
        <authorList>
            <person name="Navarro D."/>
            <person name="Drula E."/>
            <person name="Chaduli D."/>
            <person name="Cazenave R."/>
            <person name="Ahrendt S."/>
            <person name="Wang J."/>
            <person name="Lipzen A."/>
            <person name="Daum C."/>
            <person name="Barry K."/>
            <person name="Grigoriev I.V."/>
            <person name="Favel A."/>
            <person name="Rosso M.N."/>
            <person name="Martin F."/>
        </authorList>
    </citation>
    <scope>NUCLEOTIDE SEQUENCE [LARGE SCALE GENOMIC DNA]</scope>
    <source>
        <strain evidence="2 3">CIRM-BRFM 2984</strain>
    </source>
</reference>
<feature type="domain" description="VWFA" evidence="1">
    <location>
        <begin position="69"/>
        <end position="277"/>
    </location>
</feature>
<proteinExistence type="predicted"/>
<dbReference type="InterPro" id="IPR036465">
    <property type="entry name" value="vWFA_dom_sf"/>
</dbReference>
<dbReference type="Gene3D" id="3.40.50.410">
    <property type="entry name" value="von Willebrand factor, type A domain"/>
    <property type="match status" value="1"/>
</dbReference>
<name>A0AAW0ASY5_9AGAR</name>
<dbReference type="SUPFAM" id="SSF53300">
    <property type="entry name" value="vWA-like"/>
    <property type="match status" value="1"/>
</dbReference>
<dbReference type="AlphaFoldDB" id="A0AAW0ASY5"/>
<accession>A0AAW0ASY5</accession>
<comment type="caution">
    <text evidence="2">The sequence shown here is derived from an EMBL/GenBank/DDBJ whole genome shotgun (WGS) entry which is preliminary data.</text>
</comment>
<evidence type="ECO:0000313" key="2">
    <source>
        <dbReference type="EMBL" id="KAK7015256.1"/>
    </source>
</evidence>
<dbReference type="InterPro" id="IPR002035">
    <property type="entry name" value="VWF_A"/>
</dbReference>
<evidence type="ECO:0000313" key="3">
    <source>
        <dbReference type="Proteomes" id="UP001362999"/>
    </source>
</evidence>
<dbReference type="PANTHER" id="PTHR34706:SF1">
    <property type="entry name" value="VWFA DOMAIN-CONTAINING PROTEIN"/>
    <property type="match status" value="1"/>
</dbReference>
<dbReference type="Proteomes" id="UP001362999">
    <property type="component" value="Unassembled WGS sequence"/>
</dbReference>
<sequence>MDKRYSQEAPKQRSFLSAKYIFGRKQSRSASSEPPPYESITGSPTKIIHKISSTRGMPEDALEFLRQYDTVILVDDSQSMTHCGSTRGVSRWCEARQALQTLAEIAHKYDEDGIDIHFLNAKHSATNIRSSSQIHEVFDQVKPSGMTPTGDRLDKLLKPYLTKLETADIQPDGTPIDRQTGKEIKRINYIVITDGVPTDDPKNPIVDAATRLKAIRNLSMVQLGIQFVQIGNDEEATRSLKMLDDDLSKESGIWDIVDTTPYSELSPVTGDGLVKALLGGINRRVDAQNK</sequence>
<gene>
    <name evidence="2" type="ORF">R3P38DRAFT_2637281</name>
</gene>
<protein>
    <recommendedName>
        <fullName evidence="1">VWFA domain-containing protein</fullName>
    </recommendedName>
</protein>
<dbReference type="EMBL" id="JAWWNJ010000054">
    <property type="protein sequence ID" value="KAK7015256.1"/>
    <property type="molecule type" value="Genomic_DNA"/>
</dbReference>
<dbReference type="PANTHER" id="PTHR34706">
    <property type="entry name" value="SLR1338 PROTEIN"/>
    <property type="match status" value="1"/>
</dbReference>
<organism evidence="2 3">
    <name type="scientific">Favolaschia claudopus</name>
    <dbReference type="NCBI Taxonomy" id="2862362"/>
    <lineage>
        <taxon>Eukaryota</taxon>
        <taxon>Fungi</taxon>
        <taxon>Dikarya</taxon>
        <taxon>Basidiomycota</taxon>
        <taxon>Agaricomycotina</taxon>
        <taxon>Agaricomycetes</taxon>
        <taxon>Agaricomycetidae</taxon>
        <taxon>Agaricales</taxon>
        <taxon>Marasmiineae</taxon>
        <taxon>Mycenaceae</taxon>
        <taxon>Favolaschia</taxon>
    </lineage>
</organism>